<dbReference type="Proteomes" id="UP001497493">
    <property type="component" value="Chromosome"/>
</dbReference>
<dbReference type="EMBL" id="OZ026884">
    <property type="protein sequence ID" value="CAL1240734.1"/>
    <property type="molecule type" value="Genomic_DNA"/>
</dbReference>
<dbReference type="InterPro" id="IPR014717">
    <property type="entry name" value="Transl_elong_EF1B/ribsomal_bS6"/>
</dbReference>
<dbReference type="Pfam" id="PF04350">
    <property type="entry name" value="PilO"/>
    <property type="match status" value="1"/>
</dbReference>
<proteinExistence type="predicted"/>
<dbReference type="InterPro" id="IPR007445">
    <property type="entry name" value="PilO"/>
</dbReference>
<accession>A0ABM9NJD4</accession>
<dbReference type="PANTHER" id="PTHR39555:SF1">
    <property type="entry name" value="TYPE IV PILUS INNER MEMBRANE COMPONENT PILO"/>
    <property type="match status" value="1"/>
</dbReference>
<reference evidence="3 4" key="1">
    <citation type="submission" date="2024-04" db="EMBL/GenBank/DDBJ databases">
        <authorList>
            <person name="Cremers G."/>
        </authorList>
    </citation>
    <scope>NUCLEOTIDE SEQUENCE [LARGE SCALE GENOMIC DNA]</scope>
    <source>
        <strain evidence="3">MeCH1-AG</strain>
    </source>
</reference>
<name>A0ABM9NJD4_9GAMM</name>
<organism evidence="3 4">
    <name type="scientific">Candidatus Methylocalor cossyra</name>
    <dbReference type="NCBI Taxonomy" id="3108543"/>
    <lineage>
        <taxon>Bacteria</taxon>
        <taxon>Pseudomonadati</taxon>
        <taxon>Pseudomonadota</taxon>
        <taxon>Gammaproteobacteria</taxon>
        <taxon>Methylococcales</taxon>
        <taxon>Methylococcaceae</taxon>
        <taxon>Candidatus Methylocalor</taxon>
    </lineage>
</organism>
<evidence type="ECO:0000256" key="2">
    <source>
        <dbReference type="SAM" id="Phobius"/>
    </source>
</evidence>
<feature type="transmembrane region" description="Helical" evidence="2">
    <location>
        <begin position="20"/>
        <end position="39"/>
    </location>
</feature>
<evidence type="ECO:0000256" key="1">
    <source>
        <dbReference type="SAM" id="Coils"/>
    </source>
</evidence>
<keyword evidence="4" id="KW-1185">Reference proteome</keyword>
<dbReference type="PIRSF" id="PIRSF016482">
    <property type="entry name" value="PilO"/>
    <property type="match status" value="1"/>
</dbReference>
<keyword evidence="1" id="KW-0175">Coiled coil</keyword>
<dbReference type="RefSeq" id="WP_348757309.1">
    <property type="nucleotide sequence ID" value="NZ_OZ026884.1"/>
</dbReference>
<sequence>MNLSKINLDIEYAGSWPAGLKAGIVVVLCAALAGFWYYLDTRDQLIDLEAQQAKEQELKKTFEAKQNKAAHLEEYKEQLAEIEKTFGDLLRQLPDKTEVPDLLVDVSQTGLASGLEFELFKPGPEVAKEFYAELPIEIRVVGNYIEFGTFVSGLASLPRIVTIHNIAISPAAKDATGKKSPKEPLVMSALVKTYRYLEEGGETSPTARKPTATTKKP</sequence>
<keyword evidence="2" id="KW-1133">Transmembrane helix</keyword>
<dbReference type="Gene3D" id="1.10.287.540">
    <property type="entry name" value="Helix hairpin bin"/>
    <property type="match status" value="1"/>
</dbReference>
<keyword evidence="2" id="KW-0472">Membrane</keyword>
<keyword evidence="2" id="KW-0812">Transmembrane</keyword>
<evidence type="ECO:0000313" key="3">
    <source>
        <dbReference type="EMBL" id="CAL1240734.1"/>
    </source>
</evidence>
<gene>
    <name evidence="3" type="ORF">MECH1_V1_1958</name>
</gene>
<evidence type="ECO:0000313" key="4">
    <source>
        <dbReference type="Proteomes" id="UP001497493"/>
    </source>
</evidence>
<feature type="coiled-coil region" evidence="1">
    <location>
        <begin position="48"/>
        <end position="92"/>
    </location>
</feature>
<dbReference type="Gene3D" id="3.30.70.60">
    <property type="match status" value="1"/>
</dbReference>
<dbReference type="PANTHER" id="PTHR39555">
    <property type="entry name" value="FIMBRIAL ASSEMBLY PROTEIN PILO-LIKE PROTEIN-RELATED"/>
    <property type="match status" value="1"/>
</dbReference>
<protein>
    <submittedName>
        <fullName evidence="3">Type IV pilus biogenesis protein PilO</fullName>
    </submittedName>
</protein>